<evidence type="ECO:0000256" key="1">
    <source>
        <dbReference type="ARBA" id="ARBA00022801"/>
    </source>
</evidence>
<dbReference type="InterPro" id="IPR013736">
    <property type="entry name" value="Xaa-Pro_dipept_C"/>
</dbReference>
<name>A0A0N9I2R8_9PSEU</name>
<organism evidence="3 4">
    <name type="scientific">Kibdelosporangium phytohabitans</name>
    <dbReference type="NCBI Taxonomy" id="860235"/>
    <lineage>
        <taxon>Bacteria</taxon>
        <taxon>Bacillati</taxon>
        <taxon>Actinomycetota</taxon>
        <taxon>Actinomycetes</taxon>
        <taxon>Pseudonocardiales</taxon>
        <taxon>Pseudonocardiaceae</taxon>
        <taxon>Kibdelosporangium</taxon>
    </lineage>
</organism>
<evidence type="ECO:0000313" key="4">
    <source>
        <dbReference type="Proteomes" id="UP000063699"/>
    </source>
</evidence>
<dbReference type="InterPro" id="IPR029058">
    <property type="entry name" value="AB_hydrolase_fold"/>
</dbReference>
<reference evidence="3 4" key="1">
    <citation type="submission" date="2015-07" db="EMBL/GenBank/DDBJ databases">
        <title>Genome sequencing of Kibdelosporangium phytohabitans.</title>
        <authorList>
            <person name="Qin S."/>
            <person name="Xing K."/>
        </authorList>
    </citation>
    <scope>NUCLEOTIDE SEQUENCE [LARGE SCALE GENOMIC DNA]</scope>
    <source>
        <strain evidence="3 4">KLBMP1111</strain>
    </source>
</reference>
<dbReference type="SUPFAM" id="SSF53474">
    <property type="entry name" value="alpha/beta-Hydrolases"/>
    <property type="match status" value="1"/>
</dbReference>
<dbReference type="GO" id="GO:0008239">
    <property type="term" value="F:dipeptidyl-peptidase activity"/>
    <property type="evidence" value="ECO:0007669"/>
    <property type="project" value="InterPro"/>
</dbReference>
<dbReference type="InterPro" id="IPR000383">
    <property type="entry name" value="Xaa-Pro-like_dom"/>
</dbReference>
<dbReference type="Proteomes" id="UP000063699">
    <property type="component" value="Chromosome"/>
</dbReference>
<dbReference type="NCBIfam" id="TIGR00976">
    <property type="entry name" value="CocE_NonD"/>
    <property type="match status" value="1"/>
</dbReference>
<evidence type="ECO:0000259" key="2">
    <source>
        <dbReference type="SMART" id="SM00939"/>
    </source>
</evidence>
<accession>A0A0N9I2R8</accession>
<keyword evidence="1" id="KW-0378">Hydrolase</keyword>
<dbReference type="EMBL" id="CP012752">
    <property type="protein sequence ID" value="ALG08516.1"/>
    <property type="molecule type" value="Genomic_DNA"/>
</dbReference>
<protein>
    <recommendedName>
        <fullName evidence="2">Xaa-Pro dipeptidyl-peptidase C-terminal domain-containing protein</fullName>
    </recommendedName>
</protein>
<dbReference type="InterPro" id="IPR008979">
    <property type="entry name" value="Galactose-bd-like_sf"/>
</dbReference>
<dbReference type="SUPFAM" id="SSF49785">
    <property type="entry name" value="Galactose-binding domain-like"/>
    <property type="match status" value="1"/>
</dbReference>
<dbReference type="InterPro" id="IPR005674">
    <property type="entry name" value="CocE/Ser_esterase"/>
</dbReference>
<dbReference type="Gene3D" id="2.60.120.260">
    <property type="entry name" value="Galactose-binding domain-like"/>
    <property type="match status" value="1"/>
</dbReference>
<dbReference type="KEGG" id="kphy:AOZ06_17765"/>
<sequence>MRTLTCPVPGADLALTVVEAAAPGPVVLIRTPYGRQNHFAEAEGWARRGFPCVIGDVRGRFGSTGDFEPYRHEEADGAAVVDWIVRQPFCDGQVLPVGGSYAAHCAITAALARQDKVRGVIAAVPALGLGATIREPGGAARLACRVGWWSEHGDTRLPRAPRDTRELAKRVPVSDIHPKSPGWQRLWTAPRRDSALWNEMKDTRLPLLAVGGLADPFAADTVDLARTWGGPARLLMGPWGHELDTRQALGHKIGKAYLDWVHALDRLRGHKELIAVTDEGDWRVMTAPQTRFELAVERAGFVADPDRPYPDHRGHNYAILRTSLPQGEIHGPLTVELNAKADCADADWFAHGWLDDTYLGHGVRRIRDGATKFTVDCPPAGAKATANAVLTIEISGHNWPRHARNPHTGQDPFTATELLPSTRTVLAATAVLPWAPEGADAVRAEEIAA</sequence>
<feature type="domain" description="Xaa-Pro dipeptidyl-peptidase C-terminal" evidence="2">
    <location>
        <begin position="255"/>
        <end position="432"/>
    </location>
</feature>
<dbReference type="RefSeq" id="WP_054290423.1">
    <property type="nucleotide sequence ID" value="NZ_CP012752.1"/>
</dbReference>
<gene>
    <name evidence="3" type="ORF">AOZ06_17765</name>
</gene>
<dbReference type="Pfam" id="PF02129">
    <property type="entry name" value="Peptidase_S15"/>
    <property type="match status" value="1"/>
</dbReference>
<evidence type="ECO:0000313" key="3">
    <source>
        <dbReference type="EMBL" id="ALG08516.1"/>
    </source>
</evidence>
<dbReference type="SMART" id="SM00939">
    <property type="entry name" value="PepX_C"/>
    <property type="match status" value="1"/>
</dbReference>
<dbReference type="Gene3D" id="3.40.50.1820">
    <property type="entry name" value="alpha/beta hydrolase"/>
    <property type="match status" value="1"/>
</dbReference>
<keyword evidence="4" id="KW-1185">Reference proteome</keyword>
<dbReference type="AlphaFoldDB" id="A0A0N9I2R8"/>
<dbReference type="STRING" id="860235.AOZ06_17765"/>
<proteinExistence type="predicted"/>
<dbReference type="Gene3D" id="1.10.3020.10">
    <property type="entry name" value="alpha-amino acid ester hydrolase ( Helical cap domain)"/>
    <property type="match status" value="1"/>
</dbReference>